<keyword evidence="5 8" id="KW-0472">Membrane</keyword>
<proteinExistence type="predicted"/>
<evidence type="ECO:0000256" key="5">
    <source>
        <dbReference type="ARBA" id="ARBA00023136"/>
    </source>
</evidence>
<evidence type="ECO:0000259" key="9">
    <source>
        <dbReference type="Pfam" id="PF05154"/>
    </source>
</evidence>
<feature type="domain" description="TM2" evidence="9">
    <location>
        <begin position="46"/>
        <end position="94"/>
    </location>
</feature>
<accession>A0A9X1SEA2</accession>
<name>A0A9X1SEA2_9MICC</name>
<feature type="transmembrane region" description="Helical" evidence="8">
    <location>
        <begin position="49"/>
        <end position="69"/>
    </location>
</feature>
<keyword evidence="11" id="KW-1185">Reference proteome</keyword>
<dbReference type="GO" id="GO:0016020">
    <property type="term" value="C:membrane"/>
    <property type="evidence" value="ECO:0007669"/>
    <property type="project" value="UniProtKB-SubCell"/>
</dbReference>
<gene>
    <name evidence="10" type="ORF">LJ757_17805</name>
</gene>
<dbReference type="PANTHER" id="PTHR21016">
    <property type="entry name" value="BETA-AMYLOID BINDING PROTEIN-RELATED"/>
    <property type="match status" value="1"/>
</dbReference>
<dbReference type="PANTHER" id="PTHR21016:SF4">
    <property type="entry name" value="TM2 DOMAIN-CONTAINING PROTEIN 2"/>
    <property type="match status" value="1"/>
</dbReference>
<feature type="compositionally biased region" description="Low complexity" evidence="7">
    <location>
        <begin position="144"/>
        <end position="170"/>
    </location>
</feature>
<keyword evidence="6" id="KW-0325">Glycoprotein</keyword>
<evidence type="ECO:0000313" key="10">
    <source>
        <dbReference type="EMBL" id="MCC3299652.1"/>
    </source>
</evidence>
<evidence type="ECO:0000256" key="8">
    <source>
        <dbReference type="SAM" id="Phobius"/>
    </source>
</evidence>
<evidence type="ECO:0000256" key="4">
    <source>
        <dbReference type="ARBA" id="ARBA00022989"/>
    </source>
</evidence>
<sequence length="355" mass="37095">MSSTEHNPGPAGQPFQPQGYPAGYPATQQQPYPGPGGYPMPPQAPQKSFLVTWLLSLLLGVLGVDRFYLGKVGTGIAKLLTVGGLGVWWLVDLIIVISGKQTDKFRRPLEGYDRHKKLAIIITIVWIVLGAIVNAVNGAGQDVEASPAPAPATSQSQAPAAAETTKAAEPAPEPKKTEEPAPTPEPDPLTPTQTFSGTGDDVITADLAGRPAIVTFTCGDCSNNTVLETNGADSLLVNEIGVYSGKHIVDTRTGSTTTEFVVTAVGNWTLTVEDVTTIPHSDGPVSGTGDDVVVLTSGTKAAISYQGESNFVIQTYGDRNDLAVNTIGAYEGTVKISTPAFIQVTASGPWSITPQ</sequence>
<feature type="region of interest" description="Disordered" evidence="7">
    <location>
        <begin position="143"/>
        <end position="202"/>
    </location>
</feature>
<protein>
    <submittedName>
        <fullName evidence="10">NINE protein</fullName>
    </submittedName>
</protein>
<organism evidence="10 11">
    <name type="scientific">Arthrobacter caoxuetaonis</name>
    <dbReference type="NCBI Taxonomy" id="2886935"/>
    <lineage>
        <taxon>Bacteria</taxon>
        <taxon>Bacillati</taxon>
        <taxon>Actinomycetota</taxon>
        <taxon>Actinomycetes</taxon>
        <taxon>Micrococcales</taxon>
        <taxon>Micrococcaceae</taxon>
        <taxon>Arthrobacter</taxon>
    </lineage>
</organism>
<dbReference type="Proteomes" id="UP001139158">
    <property type="component" value="Unassembled WGS sequence"/>
</dbReference>
<evidence type="ECO:0000256" key="6">
    <source>
        <dbReference type="ARBA" id="ARBA00023180"/>
    </source>
</evidence>
<dbReference type="Pfam" id="PF05154">
    <property type="entry name" value="TM2"/>
    <property type="match status" value="1"/>
</dbReference>
<reference evidence="10" key="1">
    <citation type="submission" date="2021-10" db="EMBL/GenBank/DDBJ databases">
        <title>Novel species in genus Arthrobacter.</title>
        <authorList>
            <person name="Liu Y."/>
        </authorList>
    </citation>
    <scope>NUCLEOTIDE SEQUENCE</scope>
    <source>
        <strain evidence="10">Zg-Y453</strain>
    </source>
</reference>
<dbReference type="InterPro" id="IPR050932">
    <property type="entry name" value="TM2D1-3-like"/>
</dbReference>
<feature type="transmembrane region" description="Helical" evidence="8">
    <location>
        <begin position="118"/>
        <end position="136"/>
    </location>
</feature>
<keyword evidence="4 8" id="KW-1133">Transmembrane helix</keyword>
<comment type="subcellular location">
    <subcellularLocation>
        <location evidence="1">Membrane</location>
        <topology evidence="1">Multi-pass membrane protein</topology>
    </subcellularLocation>
</comment>
<evidence type="ECO:0000256" key="7">
    <source>
        <dbReference type="SAM" id="MobiDB-lite"/>
    </source>
</evidence>
<dbReference type="AlphaFoldDB" id="A0A9X1SEA2"/>
<evidence type="ECO:0000256" key="3">
    <source>
        <dbReference type="ARBA" id="ARBA00022729"/>
    </source>
</evidence>
<feature type="transmembrane region" description="Helical" evidence="8">
    <location>
        <begin position="75"/>
        <end position="97"/>
    </location>
</feature>
<dbReference type="InterPro" id="IPR007829">
    <property type="entry name" value="TM2"/>
</dbReference>
<keyword evidence="3" id="KW-0732">Signal</keyword>
<keyword evidence="2 8" id="KW-0812">Transmembrane</keyword>
<comment type="caution">
    <text evidence="10">The sequence shown here is derived from an EMBL/GenBank/DDBJ whole genome shotgun (WGS) entry which is preliminary data.</text>
</comment>
<evidence type="ECO:0000256" key="1">
    <source>
        <dbReference type="ARBA" id="ARBA00004141"/>
    </source>
</evidence>
<evidence type="ECO:0000313" key="11">
    <source>
        <dbReference type="Proteomes" id="UP001139158"/>
    </source>
</evidence>
<feature type="region of interest" description="Disordered" evidence="7">
    <location>
        <begin position="1"/>
        <end position="39"/>
    </location>
</feature>
<dbReference type="EMBL" id="JAJFZV010000020">
    <property type="protein sequence ID" value="MCC3299652.1"/>
    <property type="molecule type" value="Genomic_DNA"/>
</dbReference>
<feature type="compositionally biased region" description="Low complexity" evidence="7">
    <location>
        <begin position="8"/>
        <end position="31"/>
    </location>
</feature>
<dbReference type="RefSeq" id="WP_227897638.1">
    <property type="nucleotide sequence ID" value="NZ_CP099467.1"/>
</dbReference>
<evidence type="ECO:0000256" key="2">
    <source>
        <dbReference type="ARBA" id="ARBA00022692"/>
    </source>
</evidence>